<evidence type="ECO:0000256" key="2">
    <source>
        <dbReference type="ARBA" id="ARBA00022475"/>
    </source>
</evidence>
<comment type="subcellular location">
    <subcellularLocation>
        <location evidence="1">Cell membrane</location>
        <topology evidence="1">Multi-pass membrane protein</topology>
    </subcellularLocation>
</comment>
<dbReference type="EMBL" id="CADILH010000005">
    <property type="protein sequence ID" value="CAB3933864.1"/>
    <property type="molecule type" value="Genomic_DNA"/>
</dbReference>
<evidence type="ECO:0000259" key="14">
    <source>
        <dbReference type="PROSITE" id="PS50035"/>
    </source>
</evidence>
<keyword evidence="16" id="KW-1185">Reference proteome</keyword>
<evidence type="ECO:0000256" key="8">
    <source>
        <dbReference type="ARBA" id="ARBA00023098"/>
    </source>
</evidence>
<dbReference type="PANTHER" id="PTHR21248">
    <property type="entry name" value="CARDIOLIPIN SYNTHASE"/>
    <property type="match status" value="1"/>
</dbReference>
<dbReference type="InterPro" id="IPR022924">
    <property type="entry name" value="Cardiolipin_synthase"/>
</dbReference>
<keyword evidence="8" id="KW-0443">Lipid metabolism</keyword>
<evidence type="ECO:0000313" key="16">
    <source>
        <dbReference type="Proteomes" id="UP000494183"/>
    </source>
</evidence>
<keyword evidence="4 15" id="KW-0808">Transferase</keyword>
<reference evidence="15 16" key="1">
    <citation type="submission" date="2020-04" db="EMBL/GenBank/DDBJ databases">
        <authorList>
            <person name="De Canck E."/>
        </authorList>
    </citation>
    <scope>NUCLEOTIDE SEQUENCE [LARGE SCALE GENOMIC DNA]</scope>
    <source>
        <strain evidence="15 16">LMG 6000</strain>
    </source>
</reference>
<dbReference type="AlphaFoldDB" id="A0A6S7F722"/>
<evidence type="ECO:0000256" key="9">
    <source>
        <dbReference type="ARBA" id="ARBA00023136"/>
    </source>
</evidence>
<dbReference type="Pfam" id="PF13091">
    <property type="entry name" value="PLDc_2"/>
    <property type="match status" value="2"/>
</dbReference>
<evidence type="ECO:0000256" key="7">
    <source>
        <dbReference type="ARBA" id="ARBA00022989"/>
    </source>
</evidence>
<evidence type="ECO:0000256" key="1">
    <source>
        <dbReference type="ARBA" id="ARBA00004651"/>
    </source>
</evidence>
<feature type="domain" description="PLD phosphodiesterase" evidence="14">
    <location>
        <begin position="250"/>
        <end position="277"/>
    </location>
</feature>
<evidence type="ECO:0000256" key="3">
    <source>
        <dbReference type="ARBA" id="ARBA00022516"/>
    </source>
</evidence>
<dbReference type="EC" id="2.7.8.-" evidence="12"/>
<keyword evidence="6" id="KW-0677">Repeat</keyword>
<dbReference type="PROSITE" id="PS50035">
    <property type="entry name" value="PLD"/>
    <property type="match status" value="2"/>
</dbReference>
<name>A0A6S7F722_9BURK</name>
<evidence type="ECO:0000256" key="4">
    <source>
        <dbReference type="ARBA" id="ARBA00022679"/>
    </source>
</evidence>
<dbReference type="InterPro" id="IPR027379">
    <property type="entry name" value="CLS_N"/>
</dbReference>
<dbReference type="InterPro" id="IPR001736">
    <property type="entry name" value="PLipase_D/transphosphatidylase"/>
</dbReference>
<keyword evidence="5 13" id="KW-0812">Transmembrane</keyword>
<evidence type="ECO:0000256" key="6">
    <source>
        <dbReference type="ARBA" id="ARBA00022737"/>
    </source>
</evidence>
<feature type="domain" description="PLD phosphodiesterase" evidence="14">
    <location>
        <begin position="428"/>
        <end position="455"/>
    </location>
</feature>
<dbReference type="InterPro" id="IPR025202">
    <property type="entry name" value="PLD-like_dom"/>
</dbReference>
<evidence type="ECO:0000256" key="12">
    <source>
        <dbReference type="NCBIfam" id="TIGR04265"/>
    </source>
</evidence>
<dbReference type="GO" id="GO:0008808">
    <property type="term" value="F:cardiolipin synthase activity"/>
    <property type="evidence" value="ECO:0007669"/>
    <property type="project" value="UniProtKB-UniRule"/>
</dbReference>
<proteinExistence type="predicted"/>
<evidence type="ECO:0000256" key="10">
    <source>
        <dbReference type="ARBA" id="ARBA00023209"/>
    </source>
</evidence>
<keyword evidence="11" id="KW-1208">Phospholipid metabolism</keyword>
<accession>A0A6S7F722</accession>
<dbReference type="PANTHER" id="PTHR21248:SF22">
    <property type="entry name" value="PHOSPHOLIPASE D"/>
    <property type="match status" value="1"/>
</dbReference>
<feature type="transmembrane region" description="Helical" evidence="13">
    <location>
        <begin position="41"/>
        <end position="59"/>
    </location>
</feature>
<keyword evidence="10" id="KW-0594">Phospholipid biosynthesis</keyword>
<keyword evidence="2" id="KW-1003">Cell membrane</keyword>
<dbReference type="CDD" id="cd09163">
    <property type="entry name" value="PLDc_CLS_unchar2_2"/>
    <property type="match status" value="1"/>
</dbReference>
<dbReference type="SMART" id="SM00155">
    <property type="entry name" value="PLDc"/>
    <property type="match status" value="2"/>
</dbReference>
<evidence type="ECO:0000313" key="15">
    <source>
        <dbReference type="EMBL" id="CAB3933864.1"/>
    </source>
</evidence>
<evidence type="ECO:0000256" key="13">
    <source>
        <dbReference type="SAM" id="Phobius"/>
    </source>
</evidence>
<keyword evidence="7 13" id="KW-1133">Transmembrane helix</keyword>
<dbReference type="SUPFAM" id="SSF56024">
    <property type="entry name" value="Phospholipase D/nuclease"/>
    <property type="match status" value="2"/>
</dbReference>
<keyword evidence="3" id="KW-0444">Lipid biosynthesis</keyword>
<organism evidence="15 16">
    <name type="scientific">Achromobacter insolitus</name>
    <dbReference type="NCBI Taxonomy" id="217204"/>
    <lineage>
        <taxon>Bacteria</taxon>
        <taxon>Pseudomonadati</taxon>
        <taxon>Pseudomonadota</taxon>
        <taxon>Betaproteobacteria</taxon>
        <taxon>Burkholderiales</taxon>
        <taxon>Alcaligenaceae</taxon>
        <taxon>Achromobacter</taxon>
    </lineage>
</organism>
<dbReference type="Pfam" id="PF13396">
    <property type="entry name" value="PLDc_N"/>
    <property type="match status" value="1"/>
</dbReference>
<dbReference type="GO" id="GO:0032049">
    <property type="term" value="P:cardiolipin biosynthetic process"/>
    <property type="evidence" value="ECO:0007669"/>
    <property type="project" value="UniProtKB-UniRule"/>
</dbReference>
<keyword evidence="9 13" id="KW-0472">Membrane</keyword>
<protein>
    <recommendedName>
        <fullName evidence="12">Cardiolipin synthase</fullName>
        <ecNumber evidence="12">2.7.8.-</ecNumber>
    </recommendedName>
</protein>
<dbReference type="GO" id="GO:0005886">
    <property type="term" value="C:plasma membrane"/>
    <property type="evidence" value="ECO:0007669"/>
    <property type="project" value="UniProtKB-SubCell"/>
</dbReference>
<dbReference type="Gene3D" id="3.30.870.10">
    <property type="entry name" value="Endonuclease Chain A"/>
    <property type="match status" value="2"/>
</dbReference>
<sequence>MALAFATCQRRPPCYPSALIIIGGRSYAIAMDRIHAILIDYWPHLVFAISIVAGTGAAVHAAMTKQDVRAAIGWVGVALFSPLFGALFYFVAGINRIRKTRLSQQRDEAMVVDAEQVETAPVDVAPISGQQFASLKVLGDRVSRFRLLGGNAVQPLAGGDEAYPAMLQAIRDARHAVAMQSYIFDNDAIGREMAQALIEARARGVEVRVLIDAIGSKYSRPPIVRMLSRAGVPVARFMTNPLGVLRMPYANLRSHRKVLVVDGRVGFTGGMNVRAAFVSALAGDGTNRDTHFRVEGPIVTQLMSVFAHDWNFTTHESLPARPWFDPEALPPTGDVPMRCVPSGPDRALGSTHNMLLGALAVAQRHVRIQSPYFLPDQTLIGALATAARRGVVVDIVIPGKNNLRLVDYAMTAQLDQVVRTGCRVWRSHGAFDHSKLMTVDDAWAYVGSSNLDPRSLRLNFELDTEIYDPGVARWIGARVDALVAQGRRETLENLLRAPFAKRLRNKVIWLATPYL</sequence>
<gene>
    <name evidence="15" type="primary">clsA</name>
    <name evidence="15" type="ORF">LMG6000_03454</name>
</gene>
<evidence type="ECO:0000256" key="5">
    <source>
        <dbReference type="ARBA" id="ARBA00022692"/>
    </source>
</evidence>
<dbReference type="Proteomes" id="UP000494183">
    <property type="component" value="Unassembled WGS sequence"/>
</dbReference>
<feature type="transmembrane region" description="Helical" evidence="13">
    <location>
        <begin position="71"/>
        <end position="92"/>
    </location>
</feature>
<evidence type="ECO:0000256" key="11">
    <source>
        <dbReference type="ARBA" id="ARBA00023264"/>
    </source>
</evidence>
<dbReference type="NCBIfam" id="TIGR04265">
    <property type="entry name" value="bac_cardiolipin"/>
    <property type="match status" value="1"/>
</dbReference>
<dbReference type="CDD" id="cd09157">
    <property type="entry name" value="PLDc_CLS_unchar2_1"/>
    <property type="match status" value="1"/>
</dbReference>